<evidence type="ECO:0000256" key="5">
    <source>
        <dbReference type="SAM" id="MobiDB-lite"/>
    </source>
</evidence>
<dbReference type="Pfam" id="PF13870">
    <property type="entry name" value="CCDC113_CCDC96_CC"/>
    <property type="match status" value="1"/>
</dbReference>
<feature type="region of interest" description="Disordered" evidence="5">
    <location>
        <begin position="128"/>
        <end position="155"/>
    </location>
</feature>
<keyword evidence="2 4" id="KW-0175">Coiled coil</keyword>
<evidence type="ECO:0000256" key="3">
    <source>
        <dbReference type="ARBA" id="ARBA00023273"/>
    </source>
</evidence>
<dbReference type="GO" id="GO:0060271">
    <property type="term" value="P:cilium assembly"/>
    <property type="evidence" value="ECO:0007669"/>
    <property type="project" value="TreeGrafter"/>
</dbReference>
<feature type="coiled-coil region" evidence="4">
    <location>
        <begin position="206"/>
        <end position="255"/>
    </location>
</feature>
<dbReference type="AlphaFoldDB" id="A0A3Q3KEZ7"/>
<feature type="compositionally biased region" description="Basic and acidic residues" evidence="5">
    <location>
        <begin position="1"/>
        <end position="25"/>
    </location>
</feature>
<dbReference type="STRING" id="43700.ENSMALP00000027593"/>
<reference evidence="7" key="2">
    <citation type="submission" date="2025-09" db="UniProtKB">
        <authorList>
            <consortium name="Ensembl"/>
        </authorList>
    </citation>
    <scope>IDENTIFICATION</scope>
</reference>
<feature type="compositionally biased region" description="Acidic residues" evidence="5">
    <location>
        <begin position="136"/>
        <end position="146"/>
    </location>
</feature>
<evidence type="ECO:0000313" key="7">
    <source>
        <dbReference type="Ensembl" id="ENSMALP00000027593.1"/>
    </source>
</evidence>
<feature type="compositionally biased region" description="Basic and acidic residues" evidence="5">
    <location>
        <begin position="84"/>
        <end position="94"/>
    </location>
</feature>
<dbReference type="GO" id="GO:0005930">
    <property type="term" value="C:axoneme"/>
    <property type="evidence" value="ECO:0007669"/>
    <property type="project" value="TreeGrafter"/>
</dbReference>
<evidence type="ECO:0000256" key="1">
    <source>
        <dbReference type="ARBA" id="ARBA00004138"/>
    </source>
</evidence>
<dbReference type="CTD" id="257236"/>
<dbReference type="RefSeq" id="XP_020450545.1">
    <property type="nucleotide sequence ID" value="XM_020594889.1"/>
</dbReference>
<dbReference type="Proteomes" id="UP000261600">
    <property type="component" value="Unplaced"/>
</dbReference>
<comment type="subcellular location">
    <subcellularLocation>
        <location evidence="1">Cell projection</location>
        <location evidence="1">Cilium</location>
    </subcellularLocation>
</comment>
<evidence type="ECO:0000313" key="8">
    <source>
        <dbReference type="Proteomes" id="UP000261600"/>
    </source>
</evidence>
<dbReference type="InterPro" id="IPR051885">
    <property type="entry name" value="CC_CF"/>
</dbReference>
<sequence>MDGEAEYKENEVKNTSEASFSEKDNSPLPVNGNKKEGAPAEIAASDLQEENYESMKATEEPAVEAATSELGESSGNEIHGVHNTGEDLDGKVNELNDQPVSSEKSIVFEINSSNDIGVPRLHLDTAQRENTARAQEEEEADREEDFSPAPLDKEGISYEEYMQLLQELYKERDQAGHHSSQLQTKLAEYLRKKARDEGQLDSKIQVSEQLQEYEKYINILTDLKQQLTTDSETAQQQTEELRLQAQEKLDKVDNEWRAFMALKQDVAVTMLSRRLGKQAAQAKVESTLAAEQLRQDDLIKVRLKHIKLKLKIHKLEAELRDWEEHGRDTLQLQFEQLQVQRLEQKKQAEKQSEELLKLQKKMSSSLELLSNIKEKLFWSQTEIQAKREQLAEVEATVARKRDLLTRTKQARNRLQRDNQRLKECCGLLGNRVLLRDFEDTVDASDLLGEQLENLKCRQAEIAFSSGRWKKPQTT</sequence>
<keyword evidence="3" id="KW-0966">Cell projection</keyword>
<organism evidence="7 8">
    <name type="scientific">Monopterus albus</name>
    <name type="common">Swamp eel</name>
    <dbReference type="NCBI Taxonomy" id="43700"/>
    <lineage>
        <taxon>Eukaryota</taxon>
        <taxon>Metazoa</taxon>
        <taxon>Chordata</taxon>
        <taxon>Craniata</taxon>
        <taxon>Vertebrata</taxon>
        <taxon>Euteleostomi</taxon>
        <taxon>Actinopterygii</taxon>
        <taxon>Neopterygii</taxon>
        <taxon>Teleostei</taxon>
        <taxon>Neoteleostei</taxon>
        <taxon>Acanthomorphata</taxon>
        <taxon>Anabantaria</taxon>
        <taxon>Synbranchiformes</taxon>
        <taxon>Synbranchidae</taxon>
        <taxon>Monopterus</taxon>
    </lineage>
</organism>
<accession>A0A3Q3KEZ7</accession>
<reference evidence="7" key="1">
    <citation type="submission" date="2025-08" db="UniProtKB">
        <authorList>
            <consortium name="Ensembl"/>
        </authorList>
    </citation>
    <scope>IDENTIFICATION</scope>
</reference>
<dbReference type="GeneID" id="109957200"/>
<feature type="coiled-coil region" evidence="4">
    <location>
        <begin position="305"/>
        <end position="424"/>
    </location>
</feature>
<dbReference type="PANTHER" id="PTHR15654">
    <property type="entry name" value="COILED-COIL DOMAIN-CONTAINING PROTEIN 113-RELATED"/>
    <property type="match status" value="1"/>
</dbReference>
<keyword evidence="8" id="KW-1185">Reference proteome</keyword>
<feature type="domain" description="CCDC113/CCDC96 coiled-coil" evidence="6">
    <location>
        <begin position="294"/>
        <end position="461"/>
    </location>
</feature>
<dbReference type="InterPro" id="IPR025254">
    <property type="entry name" value="CCDC113/CCDC96_CC"/>
</dbReference>
<feature type="region of interest" description="Disordered" evidence="5">
    <location>
        <begin position="1"/>
        <end position="96"/>
    </location>
</feature>
<dbReference type="GO" id="GO:0036064">
    <property type="term" value="C:ciliary basal body"/>
    <property type="evidence" value="ECO:0007669"/>
    <property type="project" value="TreeGrafter"/>
</dbReference>
<dbReference type="Ensembl" id="ENSMALT00000028100.1">
    <property type="protein sequence ID" value="ENSMALP00000027593.1"/>
    <property type="gene ID" value="ENSMALG00000019149.1"/>
</dbReference>
<dbReference type="PANTHER" id="PTHR15654:SF1">
    <property type="entry name" value="COILED-COIL DOMAIN-CONTAINING PROTEIN 96"/>
    <property type="match status" value="1"/>
</dbReference>
<proteinExistence type="predicted"/>
<protein>
    <recommendedName>
        <fullName evidence="6">CCDC113/CCDC96 coiled-coil domain-containing protein</fullName>
    </recommendedName>
</protein>
<evidence type="ECO:0000256" key="2">
    <source>
        <dbReference type="ARBA" id="ARBA00023054"/>
    </source>
</evidence>
<evidence type="ECO:0000256" key="4">
    <source>
        <dbReference type="SAM" id="Coils"/>
    </source>
</evidence>
<evidence type="ECO:0000259" key="6">
    <source>
        <dbReference type="Pfam" id="PF13870"/>
    </source>
</evidence>
<name>A0A3Q3KEZ7_MONAL</name>